<comment type="caution">
    <text evidence="2">The sequence shown here is derived from an EMBL/GenBank/DDBJ whole genome shotgun (WGS) entry which is preliminary data.</text>
</comment>
<feature type="compositionally biased region" description="Polar residues" evidence="1">
    <location>
        <begin position="212"/>
        <end position="223"/>
    </location>
</feature>
<protein>
    <submittedName>
        <fullName evidence="2">Uncharacterized protein</fullName>
    </submittedName>
</protein>
<proteinExistence type="predicted"/>
<feature type="region of interest" description="Disordered" evidence="1">
    <location>
        <begin position="208"/>
        <end position="247"/>
    </location>
</feature>
<evidence type="ECO:0000313" key="2">
    <source>
        <dbReference type="EMBL" id="KAK8874372.1"/>
    </source>
</evidence>
<name>A0ABR2JAE7_9PEZI</name>
<dbReference type="EMBL" id="JAPCWZ010000003">
    <property type="protein sequence ID" value="KAK8874372.1"/>
    <property type="molecule type" value="Genomic_DNA"/>
</dbReference>
<dbReference type="Proteomes" id="UP001390339">
    <property type="component" value="Unassembled WGS sequence"/>
</dbReference>
<evidence type="ECO:0000256" key="1">
    <source>
        <dbReference type="SAM" id="MobiDB-lite"/>
    </source>
</evidence>
<sequence>MPSLFISRIISMRDANGSRRKPVVSSKTYAMASPPELYDDSDSDDADDEYETGDEYLIISSSDAVSEQGQAEDCESDWGDIAVEDDFSSLDIIDDYFNNPNLVPYQEFHYDLLSSSDESGENDPPVIKLNLTNPPDVVNSTTTNPLGNSYVTLQEGTSALNRQDENHDGDAKSCPLGMASFSDNWACELEAAQEENIVKDEKTITVSKIRHPSQTNTLSTRSARSGRPRDRKVAFTIRPNVFDEPSS</sequence>
<keyword evidence="3" id="KW-1185">Reference proteome</keyword>
<evidence type="ECO:0000313" key="3">
    <source>
        <dbReference type="Proteomes" id="UP001390339"/>
    </source>
</evidence>
<organism evidence="2 3">
    <name type="scientific">Apiospora arundinis</name>
    <dbReference type="NCBI Taxonomy" id="335852"/>
    <lineage>
        <taxon>Eukaryota</taxon>
        <taxon>Fungi</taxon>
        <taxon>Dikarya</taxon>
        <taxon>Ascomycota</taxon>
        <taxon>Pezizomycotina</taxon>
        <taxon>Sordariomycetes</taxon>
        <taxon>Xylariomycetidae</taxon>
        <taxon>Amphisphaeriales</taxon>
        <taxon>Apiosporaceae</taxon>
        <taxon>Apiospora</taxon>
    </lineage>
</organism>
<gene>
    <name evidence="2" type="ORF">PGQ11_004886</name>
</gene>
<accession>A0ABR2JAE7</accession>
<feature type="compositionally biased region" description="Acidic residues" evidence="1">
    <location>
        <begin position="37"/>
        <end position="50"/>
    </location>
</feature>
<reference evidence="2 3" key="1">
    <citation type="journal article" date="2024" name="IMA Fungus">
        <title>Apiospora arundinis, a panoply of carbohydrate-active enzymes and secondary metabolites.</title>
        <authorList>
            <person name="Sorensen T."/>
            <person name="Petersen C."/>
            <person name="Muurmann A.T."/>
            <person name="Christiansen J.V."/>
            <person name="Brundto M.L."/>
            <person name="Overgaard C.K."/>
            <person name="Boysen A.T."/>
            <person name="Wollenberg R.D."/>
            <person name="Larsen T.O."/>
            <person name="Sorensen J.L."/>
            <person name="Nielsen K.L."/>
            <person name="Sondergaard T.E."/>
        </authorList>
    </citation>
    <scope>NUCLEOTIDE SEQUENCE [LARGE SCALE GENOMIC DNA]</scope>
    <source>
        <strain evidence="2 3">AAU 773</strain>
    </source>
</reference>
<feature type="region of interest" description="Disordered" evidence="1">
    <location>
        <begin position="21"/>
        <end position="50"/>
    </location>
</feature>